<reference evidence="4" key="1">
    <citation type="journal article" date="2022" name="Front. Genet.">
        <title>Chromosome-Scale Assembly of the Dendrobium nobile Genome Provides Insights Into the Molecular Mechanism of the Biosynthesis of the Medicinal Active Ingredient of Dendrobium.</title>
        <authorList>
            <person name="Xu Q."/>
            <person name="Niu S.-C."/>
            <person name="Li K.-L."/>
            <person name="Zheng P.-J."/>
            <person name="Zhang X.-J."/>
            <person name="Jia Y."/>
            <person name="Liu Y."/>
            <person name="Niu Y.-X."/>
            <person name="Yu L.-H."/>
            <person name="Chen D.-F."/>
            <person name="Zhang G.-Q."/>
        </authorList>
    </citation>
    <scope>NUCLEOTIDE SEQUENCE</scope>
    <source>
        <tissue evidence="4">Leaf</tissue>
    </source>
</reference>
<dbReference type="EMBL" id="JAGYWB010000009">
    <property type="protein sequence ID" value="KAI0511241.1"/>
    <property type="molecule type" value="Genomic_DNA"/>
</dbReference>
<dbReference type="Proteomes" id="UP000829196">
    <property type="component" value="Unassembled WGS sequence"/>
</dbReference>
<dbReference type="FunFam" id="3.90.20.20:FF:000006">
    <property type="entry name" value="GrpE protein homolog"/>
    <property type="match status" value="1"/>
</dbReference>
<proteinExistence type="inferred from homology"/>
<keyword evidence="5" id="KW-1185">Reference proteome</keyword>
<dbReference type="PRINTS" id="PR00773">
    <property type="entry name" value="GRPEPROTEIN"/>
</dbReference>
<dbReference type="GO" id="GO:0051082">
    <property type="term" value="F:unfolded protein binding"/>
    <property type="evidence" value="ECO:0007669"/>
    <property type="project" value="TreeGrafter"/>
</dbReference>
<dbReference type="Gene3D" id="2.30.22.10">
    <property type="entry name" value="Head domain of nucleotide exchange factor GrpE"/>
    <property type="match status" value="1"/>
</dbReference>
<dbReference type="GO" id="GO:0051087">
    <property type="term" value="F:protein-folding chaperone binding"/>
    <property type="evidence" value="ECO:0007669"/>
    <property type="project" value="InterPro"/>
</dbReference>
<comment type="caution">
    <text evidence="4">The sequence shown here is derived from an EMBL/GenBank/DDBJ whole genome shotgun (WGS) entry which is preliminary data.</text>
</comment>
<dbReference type="InterPro" id="IPR000740">
    <property type="entry name" value="GrpE"/>
</dbReference>
<dbReference type="PANTHER" id="PTHR21237">
    <property type="entry name" value="GRPE PROTEIN"/>
    <property type="match status" value="1"/>
</dbReference>
<evidence type="ECO:0000256" key="1">
    <source>
        <dbReference type="ARBA" id="ARBA00009054"/>
    </source>
</evidence>
<organism evidence="4 5">
    <name type="scientific">Dendrobium nobile</name>
    <name type="common">Orchid</name>
    <dbReference type="NCBI Taxonomy" id="94219"/>
    <lineage>
        <taxon>Eukaryota</taxon>
        <taxon>Viridiplantae</taxon>
        <taxon>Streptophyta</taxon>
        <taxon>Embryophyta</taxon>
        <taxon>Tracheophyta</taxon>
        <taxon>Spermatophyta</taxon>
        <taxon>Magnoliopsida</taxon>
        <taxon>Liliopsida</taxon>
        <taxon>Asparagales</taxon>
        <taxon>Orchidaceae</taxon>
        <taxon>Epidendroideae</taxon>
        <taxon>Malaxideae</taxon>
        <taxon>Dendrobiinae</taxon>
        <taxon>Dendrobium</taxon>
    </lineage>
</organism>
<dbReference type="InterPro" id="IPR013805">
    <property type="entry name" value="GrpE_CC"/>
</dbReference>
<sequence length="265" mass="29716">MVSVVRNSSLIFGIGVSIAFLEAPRSFPSFLIKQRATAMPMRIKPYSYLVKPPRFTSFTPATAFEEAAKTEMAEETVVKENSEVEPAFDNRSNAESISVSEEKFPSAVMACLHAYKEALANNNLAKISDIEAFLQSIEDEKNSLASKVTELSGELLIEKGRILRISADFDNVRKRTEREMLLQMENVQGEVVERLLPVLDSFERAKAQIKPETDGEEKINSSYQSIYKQFLEILTSLGVEAIETLGNSFDPMLHEAIMREDSAEF</sequence>
<dbReference type="PANTHER" id="PTHR21237:SF27">
    <property type="entry name" value="GRPE PROTEIN HOMOLOG"/>
    <property type="match status" value="1"/>
</dbReference>
<evidence type="ECO:0008006" key="6">
    <source>
        <dbReference type="Google" id="ProtNLM"/>
    </source>
</evidence>
<dbReference type="OrthoDB" id="201635at2759"/>
<gene>
    <name evidence="4" type="ORF">KFK09_011866</name>
</gene>
<evidence type="ECO:0000256" key="2">
    <source>
        <dbReference type="ARBA" id="ARBA00023186"/>
    </source>
</evidence>
<dbReference type="SMR" id="A0A8T3BH37"/>
<dbReference type="InterPro" id="IPR009012">
    <property type="entry name" value="GrpE_head"/>
</dbReference>
<comment type="similarity">
    <text evidence="1 3">Belongs to the GrpE family.</text>
</comment>
<protein>
    <recommendedName>
        <fullName evidence="6">GrpE protein homolog</fullName>
    </recommendedName>
</protein>
<name>A0A8T3BH37_DENNO</name>
<evidence type="ECO:0000313" key="5">
    <source>
        <dbReference type="Proteomes" id="UP000829196"/>
    </source>
</evidence>
<evidence type="ECO:0000256" key="3">
    <source>
        <dbReference type="RuleBase" id="RU004478"/>
    </source>
</evidence>
<dbReference type="SUPFAM" id="SSF58014">
    <property type="entry name" value="Coiled-coil domain of nucleotide exchange factor GrpE"/>
    <property type="match status" value="1"/>
</dbReference>
<dbReference type="GO" id="GO:0000774">
    <property type="term" value="F:adenyl-nucleotide exchange factor activity"/>
    <property type="evidence" value="ECO:0007669"/>
    <property type="project" value="InterPro"/>
</dbReference>
<accession>A0A8T3BH37</accession>
<dbReference type="Gene3D" id="3.90.20.20">
    <property type="match status" value="1"/>
</dbReference>
<dbReference type="GO" id="GO:0006457">
    <property type="term" value="P:protein folding"/>
    <property type="evidence" value="ECO:0007669"/>
    <property type="project" value="InterPro"/>
</dbReference>
<dbReference type="Pfam" id="PF01025">
    <property type="entry name" value="GrpE"/>
    <property type="match status" value="1"/>
</dbReference>
<dbReference type="AlphaFoldDB" id="A0A8T3BH37"/>
<dbReference type="CDD" id="cd00446">
    <property type="entry name" value="GrpE"/>
    <property type="match status" value="1"/>
</dbReference>
<evidence type="ECO:0000313" key="4">
    <source>
        <dbReference type="EMBL" id="KAI0511241.1"/>
    </source>
</evidence>
<keyword evidence="2" id="KW-0143">Chaperone</keyword>
<dbReference type="GO" id="GO:0009507">
    <property type="term" value="C:chloroplast"/>
    <property type="evidence" value="ECO:0007669"/>
    <property type="project" value="TreeGrafter"/>
</dbReference>
<dbReference type="GO" id="GO:0042803">
    <property type="term" value="F:protein homodimerization activity"/>
    <property type="evidence" value="ECO:0007669"/>
    <property type="project" value="InterPro"/>
</dbReference>